<sequence>MQFLFLRIGGVRLCIGAGFPSLVLKWIDAVADYIRLMDFLMPCWSLAMCSCSEYCRLDRDPFWSQWLFCKARGGCAQTAILLLAGWVSARPTCHVSFRRDLPRH</sequence>
<name>A0AAD3SP92_NEPGR</name>
<gene>
    <name evidence="1" type="ORF">Nepgr_016458</name>
</gene>
<dbReference type="EMBL" id="BSYO01000014">
    <property type="protein sequence ID" value="GMH14617.1"/>
    <property type="molecule type" value="Genomic_DNA"/>
</dbReference>
<evidence type="ECO:0000313" key="1">
    <source>
        <dbReference type="EMBL" id="GMH14617.1"/>
    </source>
</evidence>
<dbReference type="Proteomes" id="UP001279734">
    <property type="component" value="Unassembled WGS sequence"/>
</dbReference>
<keyword evidence="2" id="KW-1185">Reference proteome</keyword>
<evidence type="ECO:0000313" key="2">
    <source>
        <dbReference type="Proteomes" id="UP001279734"/>
    </source>
</evidence>
<proteinExistence type="predicted"/>
<accession>A0AAD3SP92</accession>
<comment type="caution">
    <text evidence="1">The sequence shown here is derived from an EMBL/GenBank/DDBJ whole genome shotgun (WGS) entry which is preliminary data.</text>
</comment>
<organism evidence="1 2">
    <name type="scientific">Nepenthes gracilis</name>
    <name type="common">Slender pitcher plant</name>
    <dbReference type="NCBI Taxonomy" id="150966"/>
    <lineage>
        <taxon>Eukaryota</taxon>
        <taxon>Viridiplantae</taxon>
        <taxon>Streptophyta</taxon>
        <taxon>Embryophyta</taxon>
        <taxon>Tracheophyta</taxon>
        <taxon>Spermatophyta</taxon>
        <taxon>Magnoliopsida</taxon>
        <taxon>eudicotyledons</taxon>
        <taxon>Gunneridae</taxon>
        <taxon>Pentapetalae</taxon>
        <taxon>Caryophyllales</taxon>
        <taxon>Nepenthaceae</taxon>
        <taxon>Nepenthes</taxon>
    </lineage>
</organism>
<dbReference type="AlphaFoldDB" id="A0AAD3SP92"/>
<reference evidence="1" key="1">
    <citation type="submission" date="2023-05" db="EMBL/GenBank/DDBJ databases">
        <title>Nepenthes gracilis genome sequencing.</title>
        <authorList>
            <person name="Fukushima K."/>
        </authorList>
    </citation>
    <scope>NUCLEOTIDE SEQUENCE</scope>
    <source>
        <strain evidence="1">SING2019-196</strain>
    </source>
</reference>
<protein>
    <submittedName>
        <fullName evidence="1">Uncharacterized protein</fullName>
    </submittedName>
</protein>